<gene>
    <name evidence="2" type="ORF">ACAOBT_LOCUS13608</name>
</gene>
<feature type="transmembrane region" description="Helical" evidence="1">
    <location>
        <begin position="202"/>
        <end position="224"/>
    </location>
</feature>
<dbReference type="AlphaFoldDB" id="A0A9P0PGH5"/>
<evidence type="ECO:0000313" key="3">
    <source>
        <dbReference type="Proteomes" id="UP001152888"/>
    </source>
</evidence>
<comment type="caution">
    <text evidence="2">The sequence shown here is derived from an EMBL/GenBank/DDBJ whole genome shotgun (WGS) entry which is preliminary data.</text>
</comment>
<organism evidence="2 3">
    <name type="scientific">Acanthoscelides obtectus</name>
    <name type="common">Bean weevil</name>
    <name type="synonym">Bruchus obtectus</name>
    <dbReference type="NCBI Taxonomy" id="200917"/>
    <lineage>
        <taxon>Eukaryota</taxon>
        <taxon>Metazoa</taxon>
        <taxon>Ecdysozoa</taxon>
        <taxon>Arthropoda</taxon>
        <taxon>Hexapoda</taxon>
        <taxon>Insecta</taxon>
        <taxon>Pterygota</taxon>
        <taxon>Neoptera</taxon>
        <taxon>Endopterygota</taxon>
        <taxon>Coleoptera</taxon>
        <taxon>Polyphaga</taxon>
        <taxon>Cucujiformia</taxon>
        <taxon>Chrysomeloidea</taxon>
        <taxon>Chrysomelidae</taxon>
        <taxon>Bruchinae</taxon>
        <taxon>Bruchini</taxon>
        <taxon>Acanthoscelides</taxon>
    </lineage>
</organism>
<proteinExistence type="predicted"/>
<feature type="transmembrane region" description="Helical" evidence="1">
    <location>
        <begin position="236"/>
        <end position="258"/>
    </location>
</feature>
<accession>A0A9P0PGH5</accession>
<sequence length="384" mass="43123">MKPLRYYQFIEKDTSEISIVWKVLHATIFCLIAVNSCICVYGFIDIFDIFNYNCILYGKPYFTYDNYMRTDVKRATTASPNATDTTATNTIADHSTTPATTVTPQALILALEESDTTEVSVTTTNATNTTEIDPYERVDEVPDAAPANVSLKPDLNSSIAIPNTDNLYVYDDEIWVVTDYMWGKIIIVVYKSVFSTVLMCDYVIFIPMLSMVVSSVFAGVVMVCGRGGRGYSSDTIPGAWIVVYPIIIGSGVMFILSLNANTVVNNGLRDFCGRLSEYTGTRSCSVYVDYLTKQQKAGKREFYRSYQMCYITYKIQVALWLAQLVLGLLRILLFTDFDFYSVLVKRKDDDSSAAAAEELWDPSKIPKLAMLVQQAQEQKQKGKK</sequence>
<keyword evidence="1" id="KW-0812">Transmembrane</keyword>
<dbReference type="Proteomes" id="UP001152888">
    <property type="component" value="Unassembled WGS sequence"/>
</dbReference>
<dbReference type="PANTHER" id="PTHR31872">
    <property type="entry name" value="TRANSMEMBRANE PROTEIN 179"/>
    <property type="match status" value="1"/>
</dbReference>
<keyword evidence="1" id="KW-1133">Transmembrane helix</keyword>
<evidence type="ECO:0000256" key="1">
    <source>
        <dbReference type="SAM" id="Phobius"/>
    </source>
</evidence>
<feature type="transmembrane region" description="Helical" evidence="1">
    <location>
        <begin position="317"/>
        <end position="337"/>
    </location>
</feature>
<keyword evidence="1" id="KW-0472">Membrane</keyword>
<name>A0A9P0PGH5_ACAOB</name>
<keyword evidence="3" id="KW-1185">Reference proteome</keyword>
<evidence type="ECO:0000313" key="2">
    <source>
        <dbReference type="EMBL" id="CAH1979760.1"/>
    </source>
</evidence>
<reference evidence="2" key="1">
    <citation type="submission" date="2022-03" db="EMBL/GenBank/DDBJ databases">
        <authorList>
            <person name="Sayadi A."/>
        </authorList>
    </citation>
    <scope>NUCLEOTIDE SEQUENCE</scope>
</reference>
<feature type="transmembrane region" description="Helical" evidence="1">
    <location>
        <begin position="20"/>
        <end position="44"/>
    </location>
</feature>
<dbReference type="PANTHER" id="PTHR31872:SF4">
    <property type="entry name" value="TRANSMEMBRANE PROTEIN 179"/>
    <property type="match status" value="1"/>
</dbReference>
<dbReference type="EMBL" id="CAKOFQ010006883">
    <property type="protein sequence ID" value="CAH1979760.1"/>
    <property type="molecule type" value="Genomic_DNA"/>
</dbReference>
<dbReference type="OrthoDB" id="8173371at2759"/>
<dbReference type="InterPro" id="IPR029673">
    <property type="entry name" value="TMEM179"/>
</dbReference>
<evidence type="ECO:0008006" key="4">
    <source>
        <dbReference type="Google" id="ProtNLM"/>
    </source>
</evidence>
<protein>
    <recommendedName>
        <fullName evidence="4">Transmembrane protein</fullName>
    </recommendedName>
</protein>